<reference evidence="1 2" key="1">
    <citation type="journal article" date="2020" name="Front. Microbiol.">
        <title>Single-cell genomics of novel Actinobacteria with the Wood-Ljungdahl pathway discovered in a serpentinizing system.</title>
        <authorList>
            <person name="Merino N."/>
            <person name="Kawai M."/>
            <person name="Boyd E.S."/>
            <person name="Colman D.R."/>
            <person name="McGlynn S.E."/>
            <person name="Nealson K.H."/>
            <person name="Kurokawa K."/>
            <person name="Hongoh Y."/>
        </authorList>
    </citation>
    <scope>NUCLEOTIDE SEQUENCE [LARGE SCALE GENOMIC DNA]</scope>
    <source>
        <strain evidence="1 2">S03</strain>
    </source>
</reference>
<organism evidence="1 2">
    <name type="scientific">Candidatus Hakubella thermalkaliphila</name>
    <dbReference type="NCBI Taxonomy" id="2754717"/>
    <lineage>
        <taxon>Bacteria</taxon>
        <taxon>Bacillati</taxon>
        <taxon>Actinomycetota</taxon>
        <taxon>Actinomycetota incertae sedis</taxon>
        <taxon>Candidatus Hakubellales</taxon>
        <taxon>Candidatus Hakubellaceae</taxon>
        <taxon>Candidatus Hakubella</taxon>
    </lineage>
</organism>
<dbReference type="AlphaFoldDB" id="A0A6V8NEL7"/>
<name>A0A6V8NEL7_9ACTN</name>
<dbReference type="Proteomes" id="UP000574717">
    <property type="component" value="Unassembled WGS sequence"/>
</dbReference>
<comment type="caution">
    <text evidence="1">The sequence shown here is derived from an EMBL/GenBank/DDBJ whole genome shotgun (WGS) entry which is preliminary data.</text>
</comment>
<dbReference type="EMBL" id="BLRU01000009">
    <property type="protein sequence ID" value="GFP18699.1"/>
    <property type="molecule type" value="Genomic_DNA"/>
</dbReference>
<protein>
    <submittedName>
        <fullName evidence="1">Uncharacterized protein</fullName>
    </submittedName>
</protein>
<evidence type="ECO:0000313" key="2">
    <source>
        <dbReference type="Proteomes" id="UP000574717"/>
    </source>
</evidence>
<proteinExistence type="predicted"/>
<gene>
    <name evidence="1" type="ORF">HKBW3S03_00204</name>
</gene>
<feature type="non-terminal residue" evidence="1">
    <location>
        <position position="25"/>
    </location>
</feature>
<sequence length="25" mass="2927">MQLLSREDAKTLLELLIDELSRQVL</sequence>
<accession>A0A6V8NEL7</accession>
<evidence type="ECO:0000313" key="1">
    <source>
        <dbReference type="EMBL" id="GFP18699.1"/>
    </source>
</evidence>